<protein>
    <submittedName>
        <fullName evidence="1">Uncharacterized protein</fullName>
    </submittedName>
</protein>
<dbReference type="EMBL" id="BK016135">
    <property type="protein sequence ID" value="DAF97664.1"/>
    <property type="molecule type" value="Genomic_DNA"/>
</dbReference>
<reference evidence="1" key="1">
    <citation type="journal article" date="2021" name="Proc. Natl. Acad. Sci. U.S.A.">
        <title>A Catalog of Tens of Thousands of Viruses from Human Metagenomes Reveals Hidden Associations with Chronic Diseases.</title>
        <authorList>
            <person name="Tisza M.J."/>
            <person name="Buck C.B."/>
        </authorList>
    </citation>
    <scope>NUCLEOTIDE SEQUENCE</scope>
    <source>
        <strain evidence="1">Ct4fm14</strain>
    </source>
</reference>
<proteinExistence type="predicted"/>
<accession>A0A8S5UT39</accession>
<sequence>MSKVTETINAYAQGGITLEECNTKLRELGHPILVDPDRPRLTPEMIADGWGLLDTGTGTLDPVQVRDDALVDCDCGEMPAFVCLKGDWYAVEGRRVLR</sequence>
<evidence type="ECO:0000313" key="1">
    <source>
        <dbReference type="EMBL" id="DAF97664.1"/>
    </source>
</evidence>
<organism evidence="1">
    <name type="scientific">Siphoviridae sp. ct4fm14</name>
    <dbReference type="NCBI Taxonomy" id="2825331"/>
    <lineage>
        <taxon>Viruses</taxon>
        <taxon>Duplodnaviria</taxon>
        <taxon>Heunggongvirae</taxon>
        <taxon>Uroviricota</taxon>
        <taxon>Caudoviricetes</taxon>
    </lineage>
</organism>
<name>A0A8S5UT39_9CAUD</name>